<dbReference type="InterPro" id="IPR011055">
    <property type="entry name" value="Dup_hybrid_motif"/>
</dbReference>
<accession>A0ABX9FQU9</accession>
<gene>
    <name evidence="2" type="ORF">DFQ50_109110</name>
</gene>
<evidence type="ECO:0000313" key="2">
    <source>
        <dbReference type="EMBL" id="RBP08349.1"/>
    </source>
</evidence>
<reference evidence="2 3" key="1">
    <citation type="submission" date="2018-06" db="EMBL/GenBank/DDBJ databases">
        <title>Genomic Encyclopedia of Type Strains, Phase IV (KMG-IV): sequencing the most valuable type-strain genomes for metagenomic binning, comparative biology and taxonomic classification.</title>
        <authorList>
            <person name="Goeker M."/>
        </authorList>
    </citation>
    <scope>NUCLEOTIDE SEQUENCE [LARGE SCALE GENOMIC DNA]</scope>
    <source>
        <strain evidence="2 3">DSM 27453</strain>
    </source>
</reference>
<dbReference type="PANTHER" id="PTHR21666">
    <property type="entry name" value="PEPTIDASE-RELATED"/>
    <property type="match status" value="1"/>
</dbReference>
<evidence type="ECO:0000259" key="1">
    <source>
        <dbReference type="Pfam" id="PF01551"/>
    </source>
</evidence>
<sequence length="431" mass="47071">MVEFILPLFLGVFSPGAPVFYDVVSQKGDAITLSLNDSRKSGPSTTLTLPRTLLLLNSAVWRPVGYKPEIHGITPYVPPKILTQAQQYFDEMMIWRAQMPARQEATVAPRVECATPGNMQWQASLRLGIDGERLQPLSCQQQSALALFLKAPDIDTEKLPEELPADELADDGFMGSSVFSVLNATIPTASAPPPSWHPTGDLNEARVLQQIPEQSFIFPLTSSVTVTSPYGLRYHPMLHRFMRHEGVDLRAALNSNVLSVSSGVVSETGYGPATGLYVTVNHADGWSSRYLHLNQILVTKGDRVAKGNIIAYSGSTGRSNGPHLHLEISHHGRLLNPMEVLFARIESPGNLPQASAVPASAEPVQPAPEPIDMTPAIAVISGDADTLQVGVRIGRKTVFYSPKEIVETEEGSWRIVQKFGKFKLVKIEPKK</sequence>
<dbReference type="SUPFAM" id="SSF51261">
    <property type="entry name" value="Duplicated hybrid motif"/>
    <property type="match status" value="1"/>
</dbReference>
<protein>
    <submittedName>
        <fullName evidence="2">Peptidase M23-like protein</fullName>
    </submittedName>
</protein>
<dbReference type="Gene3D" id="2.70.70.10">
    <property type="entry name" value="Glucose Permease (Domain IIA)"/>
    <property type="match status" value="1"/>
</dbReference>
<dbReference type="Pfam" id="PF01551">
    <property type="entry name" value="Peptidase_M23"/>
    <property type="match status" value="1"/>
</dbReference>
<name>A0ABX9FQU9_9ENTR</name>
<feature type="domain" description="M23ase beta-sheet core" evidence="1">
    <location>
        <begin position="243"/>
        <end position="337"/>
    </location>
</feature>
<dbReference type="PANTHER" id="PTHR21666:SF270">
    <property type="entry name" value="MUREIN HYDROLASE ACTIVATOR ENVC"/>
    <property type="match status" value="1"/>
</dbReference>
<organism evidence="2 3">
    <name type="scientific">Pseudocitrobacter faecalis</name>
    <dbReference type="NCBI Taxonomy" id="1398493"/>
    <lineage>
        <taxon>Bacteria</taxon>
        <taxon>Pseudomonadati</taxon>
        <taxon>Pseudomonadota</taxon>
        <taxon>Gammaproteobacteria</taxon>
        <taxon>Enterobacterales</taxon>
        <taxon>Enterobacteriaceae</taxon>
        <taxon>Pseudocitrobacter</taxon>
    </lineage>
</organism>
<comment type="caution">
    <text evidence="2">The sequence shown here is derived from an EMBL/GenBank/DDBJ whole genome shotgun (WGS) entry which is preliminary data.</text>
</comment>
<dbReference type="Proteomes" id="UP000253201">
    <property type="component" value="Unassembled WGS sequence"/>
</dbReference>
<keyword evidence="3" id="KW-1185">Reference proteome</keyword>
<evidence type="ECO:0000313" key="3">
    <source>
        <dbReference type="Proteomes" id="UP000253201"/>
    </source>
</evidence>
<dbReference type="InterPro" id="IPR016047">
    <property type="entry name" value="M23ase_b-sheet_dom"/>
</dbReference>
<dbReference type="InterPro" id="IPR050570">
    <property type="entry name" value="Cell_wall_metabolism_enzyme"/>
</dbReference>
<dbReference type="CDD" id="cd12797">
    <property type="entry name" value="M23_peptidase"/>
    <property type="match status" value="1"/>
</dbReference>
<dbReference type="EMBL" id="QNRL01000009">
    <property type="protein sequence ID" value="RBP08349.1"/>
    <property type="molecule type" value="Genomic_DNA"/>
</dbReference>
<proteinExistence type="predicted"/>